<dbReference type="InterPro" id="IPR008523">
    <property type="entry name" value="DUF805"/>
</dbReference>
<feature type="transmembrane region" description="Helical" evidence="1">
    <location>
        <begin position="98"/>
        <end position="119"/>
    </location>
</feature>
<evidence type="ECO:0000313" key="3">
    <source>
        <dbReference type="Proteomes" id="UP000249577"/>
    </source>
</evidence>
<feature type="transmembrane region" description="Helical" evidence="1">
    <location>
        <begin position="40"/>
        <end position="62"/>
    </location>
</feature>
<organism evidence="2 3">
    <name type="scientific">Ancylobacter novellus</name>
    <name type="common">Thiobacillus novellus</name>
    <dbReference type="NCBI Taxonomy" id="921"/>
    <lineage>
        <taxon>Bacteria</taxon>
        <taxon>Pseudomonadati</taxon>
        <taxon>Pseudomonadota</taxon>
        <taxon>Alphaproteobacteria</taxon>
        <taxon>Hyphomicrobiales</taxon>
        <taxon>Xanthobacteraceae</taxon>
        <taxon>Ancylobacter</taxon>
    </lineage>
</organism>
<keyword evidence="1" id="KW-0472">Membrane</keyword>
<comment type="caution">
    <text evidence="2">The sequence shown here is derived from an EMBL/GenBank/DDBJ whole genome shotgun (WGS) entry which is preliminary data.</text>
</comment>
<name>A0A2W5KTN8_ANCNO</name>
<accession>A0A2W5KTN8</accession>
<feature type="transmembrane region" description="Helical" evidence="1">
    <location>
        <begin position="74"/>
        <end position="92"/>
    </location>
</feature>
<proteinExistence type="predicted"/>
<evidence type="ECO:0000313" key="2">
    <source>
        <dbReference type="EMBL" id="PZQ19354.1"/>
    </source>
</evidence>
<dbReference type="PANTHER" id="PTHR34980:SF2">
    <property type="entry name" value="INNER MEMBRANE PROTEIN YHAH-RELATED"/>
    <property type="match status" value="1"/>
</dbReference>
<sequence length="130" mass="14803">MQSYPAHQPPSYNVSTFFEAVRAFFAKYATFSGRANRPEYWYSTLFIFLSNIISAIVDRVLIYDNFGYDLMSPIVTLVLFIPSLSVSVRRLHDIDRTGWWLLLGLIPILGWIVLIVFACQKGTAGANRFG</sequence>
<gene>
    <name evidence="2" type="ORF">DI565_01270</name>
</gene>
<dbReference type="Pfam" id="PF05656">
    <property type="entry name" value="DUF805"/>
    <property type="match status" value="1"/>
</dbReference>
<dbReference type="AlphaFoldDB" id="A0A2W5KTN8"/>
<protein>
    <submittedName>
        <fullName evidence="2">DUF805 domain-containing protein</fullName>
    </submittedName>
</protein>
<dbReference type="PANTHER" id="PTHR34980">
    <property type="entry name" value="INNER MEMBRANE PROTEIN-RELATED-RELATED"/>
    <property type="match status" value="1"/>
</dbReference>
<keyword evidence="1" id="KW-1133">Transmembrane helix</keyword>
<dbReference type="EMBL" id="QFPN01000001">
    <property type="protein sequence ID" value="PZQ19354.1"/>
    <property type="molecule type" value="Genomic_DNA"/>
</dbReference>
<dbReference type="GO" id="GO:0005886">
    <property type="term" value="C:plasma membrane"/>
    <property type="evidence" value="ECO:0007669"/>
    <property type="project" value="TreeGrafter"/>
</dbReference>
<evidence type="ECO:0000256" key="1">
    <source>
        <dbReference type="SAM" id="Phobius"/>
    </source>
</evidence>
<reference evidence="2 3" key="1">
    <citation type="submission" date="2017-08" db="EMBL/GenBank/DDBJ databases">
        <title>Infants hospitalized years apart are colonized by the same room-sourced microbial strains.</title>
        <authorList>
            <person name="Brooks B."/>
            <person name="Olm M.R."/>
            <person name="Firek B.A."/>
            <person name="Baker R."/>
            <person name="Thomas B.C."/>
            <person name="Morowitz M.J."/>
            <person name="Banfield J.F."/>
        </authorList>
    </citation>
    <scope>NUCLEOTIDE SEQUENCE [LARGE SCALE GENOMIC DNA]</scope>
    <source>
        <strain evidence="2">S2_005_003_R2_43</strain>
    </source>
</reference>
<keyword evidence="1" id="KW-0812">Transmembrane</keyword>
<dbReference type="Proteomes" id="UP000249577">
    <property type="component" value="Unassembled WGS sequence"/>
</dbReference>